<gene>
    <name evidence="1" type="ORF">V6N12_044451</name>
</gene>
<protein>
    <submittedName>
        <fullName evidence="1">Uncharacterized protein</fullName>
    </submittedName>
</protein>
<evidence type="ECO:0000313" key="2">
    <source>
        <dbReference type="Proteomes" id="UP001472677"/>
    </source>
</evidence>
<dbReference type="EMBL" id="JBBPBM010000099">
    <property type="protein sequence ID" value="KAK8508533.1"/>
    <property type="molecule type" value="Genomic_DNA"/>
</dbReference>
<dbReference type="Proteomes" id="UP001472677">
    <property type="component" value="Unassembled WGS sequence"/>
</dbReference>
<evidence type="ECO:0000313" key="1">
    <source>
        <dbReference type="EMBL" id="KAK8508533.1"/>
    </source>
</evidence>
<sequence length="98" mass="11585">MAKVGTAYQKPTESIVVFFKIELQGNDRRMSFFEEIMKIENLSNDGMLAPCKYIRKETHKVDFFFSLPKDFKKDYVLKQLLEHNLHRPSSHIDPYTDV</sequence>
<accession>A0ABR2BMX9</accession>
<proteinExistence type="predicted"/>
<organism evidence="1 2">
    <name type="scientific">Hibiscus sabdariffa</name>
    <name type="common">roselle</name>
    <dbReference type="NCBI Taxonomy" id="183260"/>
    <lineage>
        <taxon>Eukaryota</taxon>
        <taxon>Viridiplantae</taxon>
        <taxon>Streptophyta</taxon>
        <taxon>Embryophyta</taxon>
        <taxon>Tracheophyta</taxon>
        <taxon>Spermatophyta</taxon>
        <taxon>Magnoliopsida</taxon>
        <taxon>eudicotyledons</taxon>
        <taxon>Gunneridae</taxon>
        <taxon>Pentapetalae</taxon>
        <taxon>rosids</taxon>
        <taxon>malvids</taxon>
        <taxon>Malvales</taxon>
        <taxon>Malvaceae</taxon>
        <taxon>Malvoideae</taxon>
        <taxon>Hibiscus</taxon>
    </lineage>
</organism>
<keyword evidence="2" id="KW-1185">Reference proteome</keyword>
<reference evidence="1 2" key="1">
    <citation type="journal article" date="2024" name="G3 (Bethesda)">
        <title>Genome assembly of Hibiscus sabdariffa L. provides insights into metabolisms of medicinal natural products.</title>
        <authorList>
            <person name="Kim T."/>
        </authorList>
    </citation>
    <scope>NUCLEOTIDE SEQUENCE [LARGE SCALE GENOMIC DNA]</scope>
    <source>
        <strain evidence="1">TK-2024</strain>
        <tissue evidence="1">Old leaves</tissue>
    </source>
</reference>
<name>A0ABR2BMX9_9ROSI</name>
<comment type="caution">
    <text evidence="1">The sequence shown here is derived from an EMBL/GenBank/DDBJ whole genome shotgun (WGS) entry which is preliminary data.</text>
</comment>